<keyword evidence="1" id="KW-0732">Signal</keyword>
<evidence type="ECO:0000313" key="3">
    <source>
        <dbReference type="Proteomes" id="UP000321533"/>
    </source>
</evidence>
<name>A0A5B8VDD2_9BACT</name>
<dbReference type="EMBL" id="CP042435">
    <property type="protein sequence ID" value="QEC68656.1"/>
    <property type="molecule type" value="Genomic_DNA"/>
</dbReference>
<proteinExistence type="predicted"/>
<dbReference type="Proteomes" id="UP000321533">
    <property type="component" value="Chromosome"/>
</dbReference>
<accession>A0A5B8VDD2</accession>
<reference evidence="2 3" key="1">
    <citation type="journal article" date="2016" name="Int. J. Syst. Evol. Microbiol.">
        <title>Panacibacter ginsenosidivorans gen. nov., sp. nov., with ginsenoside converting activity isolated from soil of a ginseng field.</title>
        <authorList>
            <person name="Siddiqi M.Z."/>
            <person name="Muhammad Shafi S."/>
            <person name="Choi K.D."/>
            <person name="Im W.T."/>
        </authorList>
    </citation>
    <scope>NUCLEOTIDE SEQUENCE [LARGE SCALE GENOMIC DNA]</scope>
    <source>
        <strain evidence="2 3">Gsoil1550</strain>
    </source>
</reference>
<feature type="signal peptide" evidence="1">
    <location>
        <begin position="1"/>
        <end position="18"/>
    </location>
</feature>
<dbReference type="RefSeq" id="WP_147190899.1">
    <property type="nucleotide sequence ID" value="NZ_CP042435.1"/>
</dbReference>
<dbReference type="AlphaFoldDB" id="A0A5B8VDD2"/>
<feature type="chain" id="PRO_5022767303" evidence="1">
    <location>
        <begin position="19"/>
        <end position="190"/>
    </location>
</feature>
<organism evidence="2 3">
    <name type="scientific">Panacibacter ginsenosidivorans</name>
    <dbReference type="NCBI Taxonomy" id="1813871"/>
    <lineage>
        <taxon>Bacteria</taxon>
        <taxon>Pseudomonadati</taxon>
        <taxon>Bacteroidota</taxon>
        <taxon>Chitinophagia</taxon>
        <taxon>Chitinophagales</taxon>
        <taxon>Chitinophagaceae</taxon>
        <taxon>Panacibacter</taxon>
    </lineage>
</organism>
<keyword evidence="3" id="KW-1185">Reference proteome</keyword>
<protein>
    <submittedName>
        <fullName evidence="2">Uncharacterized protein</fullName>
    </submittedName>
</protein>
<sequence length="190" mass="21864">MRNYALIALMLFCVSAKAQFKLPVVKAPNEISPVLEKVITDFPNDFSHIKGDLLEEQPSIINYACVLNMKGMQPGIISQYGYADEHAYSWKNVLLETNNFDEAKTKFKQFYNNIKKTEASIEKLEIKLAADYVEPEAFKTFNTIRFKLETMQDLVKDVTVELNMEYEMDEWKITVSVFHIEDAGNSLTNN</sequence>
<dbReference type="OrthoDB" id="657257at2"/>
<gene>
    <name evidence="2" type="ORF">FRZ67_15565</name>
</gene>
<dbReference type="KEGG" id="pgin:FRZ67_15565"/>
<evidence type="ECO:0000256" key="1">
    <source>
        <dbReference type="SAM" id="SignalP"/>
    </source>
</evidence>
<evidence type="ECO:0000313" key="2">
    <source>
        <dbReference type="EMBL" id="QEC68656.1"/>
    </source>
</evidence>